<feature type="transmembrane region" description="Helical" evidence="11">
    <location>
        <begin position="869"/>
        <end position="889"/>
    </location>
</feature>
<evidence type="ECO:0000256" key="7">
    <source>
        <dbReference type="ARBA" id="ARBA00022842"/>
    </source>
</evidence>
<sequence length="1127" mass="124025">MGGKPPLGHRALLSKGKEDEKEMFGYRTRGFRRALCAAGHVLSCGALLLLFHWKPEWAVWASCEPCDLAEADVVLLRATVGALLRLARALPAGLPFMAPCLLQVRYIQVQKIRYVWDHSEKQGGGSPRPPSLPPLGWAAPCAGHCQHRCLLPRFRKLVCGPNTIEIEIRPVWKLLFKEILNPFYVFQAFTLTLWLVQGYIEYSIAIIILSILSIALTVYDLRQVSRLPCLLVQEPTSTCSPQSGSKSESCHLVPGDVLLLESQKLSLPCDAILLEGSCVVNESMLTGESVPVVKTALASADSSVPWQQHGMEDYRRHVLFCGTEVIQTRRAGKGPARAVVLQTGFSTAKGDLVRSILYPKPMNFRLYREAFWFIVCLQPASSTVAMALLLLTVAVPPAIPAALTTGIVCAQRRLTRKRIFCVSPQRINVCGQINLVCFDKTGTLTEDGLDLWGVTPCQKGSFGGVLRFPGSPLPWGPLCRAMATCHSLFLLDGKIQGDPLDLKMFEGTKWVSAQEGDDVEGSPAKSICCSPSQAPVEGIAILRQFPFSSSLLRMSVVTQDLGKDVFDLYMKGAPEVVANLCEPATVPANFQTELEYFTSQGFRVLALAHKELFPAATGTVAFCLLPRESLEAGLTFLGLLVMENRLKSETVPVLEELSDARIRSVMVTGDNLQTAIAVARNSGMICSGSRIIQVEACEPEKPSPASITWQLVEELHPGTAGSQVRGAPELRGSPRTGWRLEPASAFHFALSGRSYQVLVKHFRDLLPKVLMNGTVFARMAPAQKSSLVEEFQKLDYYVGMCGDGANDCGVSHNVQLVAAHPSLSHPCPMEGRASLVASFAVFKYLTLYGMVQFIGTALLYWVRSIFGNFQYLLQDVCITLVVCLTMSLTAAYPRLAPYRPPGRLLSPPLLLSVTLNVGFALVVQVFAFLYVKQQPWYAKLRSHSGCPVGNRPLAPGNGTANATAQDLGVLSYEDATLWPLVTINCIIVAFVFSKGKPFRKPIYTNYLFFGLLCLQLGVCLFLFFADIEAVYRGMQVRGALSLGAPLELSQVGPWVSPLQDAILQNHRLWLLIKALFRFRSSSRYRKLQRRLERDPTWPPCGRRDFAEDGRSEAYVNLAYEGSERPAE</sequence>
<keyword evidence="8 11" id="KW-1278">Translocase</keyword>
<dbReference type="InterPro" id="IPR047819">
    <property type="entry name" value="P5A-ATPase_N"/>
</dbReference>
<evidence type="ECO:0000256" key="1">
    <source>
        <dbReference type="ARBA" id="ARBA00004141"/>
    </source>
</evidence>
<feature type="domain" description="P5B-type ATPase N-terminal" evidence="13">
    <location>
        <begin position="18"/>
        <end position="82"/>
    </location>
</feature>
<keyword evidence="15" id="KW-1185">Reference proteome</keyword>
<feature type="domain" description="P-type ATPase A" evidence="12">
    <location>
        <begin position="248"/>
        <end position="356"/>
    </location>
</feature>
<dbReference type="SUPFAM" id="SSF81660">
    <property type="entry name" value="Metal cation-transporting ATPase, ATP-binding domain N"/>
    <property type="match status" value="1"/>
</dbReference>
<proteinExistence type="inferred from homology"/>
<dbReference type="PRINTS" id="PR00121">
    <property type="entry name" value="NAKATPASE"/>
</dbReference>
<keyword evidence="7 11" id="KW-0460">Magnesium</keyword>
<evidence type="ECO:0000256" key="10">
    <source>
        <dbReference type="ARBA" id="ARBA00023136"/>
    </source>
</evidence>
<dbReference type="InterPro" id="IPR044492">
    <property type="entry name" value="P_typ_ATPase_HD_dom"/>
</dbReference>
<dbReference type="GO" id="GO:0005524">
    <property type="term" value="F:ATP binding"/>
    <property type="evidence" value="ECO:0007669"/>
    <property type="project" value="UniProtKB-UniRule"/>
</dbReference>
<dbReference type="SFLD" id="SFLDS00003">
    <property type="entry name" value="Haloacid_Dehalogenase"/>
    <property type="match status" value="1"/>
</dbReference>
<evidence type="ECO:0000256" key="11">
    <source>
        <dbReference type="RuleBase" id="RU362082"/>
    </source>
</evidence>
<evidence type="ECO:0000256" key="3">
    <source>
        <dbReference type="ARBA" id="ARBA00022692"/>
    </source>
</evidence>
<name>A0A8D2JDC7_VARKO</name>
<reference evidence="14" key="1">
    <citation type="submission" date="2025-08" db="UniProtKB">
        <authorList>
            <consortium name="Ensembl"/>
        </authorList>
    </citation>
    <scope>IDENTIFICATION</scope>
</reference>
<dbReference type="Proteomes" id="UP000694545">
    <property type="component" value="Unplaced"/>
</dbReference>
<dbReference type="EC" id="7.2.2.-" evidence="11"/>
<dbReference type="SFLD" id="SFLDG00002">
    <property type="entry name" value="C1.7:_P-type_atpase_like"/>
    <property type="match status" value="1"/>
</dbReference>
<dbReference type="InterPro" id="IPR001757">
    <property type="entry name" value="P_typ_ATPase"/>
</dbReference>
<dbReference type="PANTHER" id="PTHR45630">
    <property type="entry name" value="CATION-TRANSPORTING ATPASE-RELATED"/>
    <property type="match status" value="1"/>
</dbReference>
<protein>
    <recommendedName>
        <fullName evidence="11">Cation-transporting ATPase</fullName>
        <ecNumber evidence="11">7.2.2.-</ecNumber>
    </recommendedName>
</protein>
<keyword evidence="5 11" id="KW-0547">Nucleotide-binding</keyword>
<accession>A0A8D2JDC7</accession>
<evidence type="ECO:0000259" key="13">
    <source>
        <dbReference type="Pfam" id="PF12409"/>
    </source>
</evidence>
<comment type="similarity">
    <text evidence="2 11">Belongs to the cation transport ATPase (P-type) (TC 3.A.3) family. Type V subfamily.</text>
</comment>
<organism evidence="14 15">
    <name type="scientific">Varanus komodoensis</name>
    <name type="common">Komodo dragon</name>
    <dbReference type="NCBI Taxonomy" id="61221"/>
    <lineage>
        <taxon>Eukaryota</taxon>
        <taxon>Metazoa</taxon>
        <taxon>Chordata</taxon>
        <taxon>Craniata</taxon>
        <taxon>Vertebrata</taxon>
        <taxon>Euteleostomi</taxon>
        <taxon>Lepidosauria</taxon>
        <taxon>Squamata</taxon>
        <taxon>Bifurcata</taxon>
        <taxon>Unidentata</taxon>
        <taxon>Episquamata</taxon>
        <taxon>Toxicofera</taxon>
        <taxon>Anguimorpha</taxon>
        <taxon>Paleoanguimorpha</taxon>
        <taxon>Varanoidea</taxon>
        <taxon>Varanidae</taxon>
        <taxon>Varanus</taxon>
    </lineage>
</organism>
<dbReference type="Gene3D" id="2.70.150.10">
    <property type="entry name" value="Calcium-transporting ATPase, cytoplasmic transduction domain A"/>
    <property type="match status" value="1"/>
</dbReference>
<feature type="transmembrane region" description="Helical" evidence="11">
    <location>
        <begin position="841"/>
        <end position="862"/>
    </location>
</feature>
<dbReference type="GO" id="GO:0046872">
    <property type="term" value="F:metal ion binding"/>
    <property type="evidence" value="ECO:0007669"/>
    <property type="project" value="UniProtKB-UniRule"/>
</dbReference>
<dbReference type="GO" id="GO:0031902">
    <property type="term" value="C:late endosome membrane"/>
    <property type="evidence" value="ECO:0007669"/>
    <property type="project" value="TreeGrafter"/>
</dbReference>
<evidence type="ECO:0000256" key="5">
    <source>
        <dbReference type="ARBA" id="ARBA00022741"/>
    </source>
</evidence>
<dbReference type="Pfam" id="PF13246">
    <property type="entry name" value="Cation_ATPase"/>
    <property type="match status" value="1"/>
</dbReference>
<dbReference type="GO" id="GO:0016887">
    <property type="term" value="F:ATP hydrolysis activity"/>
    <property type="evidence" value="ECO:0007669"/>
    <property type="project" value="InterPro"/>
</dbReference>
<dbReference type="Pfam" id="PF00122">
    <property type="entry name" value="E1-E2_ATPase"/>
    <property type="match status" value="1"/>
</dbReference>
<comment type="catalytic activity">
    <reaction evidence="11">
        <text>ATP + H2O = ADP + phosphate + H(+)</text>
        <dbReference type="Rhea" id="RHEA:13065"/>
        <dbReference type="ChEBI" id="CHEBI:15377"/>
        <dbReference type="ChEBI" id="CHEBI:15378"/>
        <dbReference type="ChEBI" id="CHEBI:30616"/>
        <dbReference type="ChEBI" id="CHEBI:43474"/>
        <dbReference type="ChEBI" id="CHEBI:456216"/>
    </reaction>
</comment>
<dbReference type="PROSITE" id="PS00154">
    <property type="entry name" value="ATPASE_E1_E2"/>
    <property type="match status" value="1"/>
</dbReference>
<dbReference type="InterPro" id="IPR059000">
    <property type="entry name" value="ATPase_P-type_domA"/>
</dbReference>
<keyword evidence="10 11" id="KW-0472">Membrane</keyword>
<dbReference type="Pfam" id="PF12409">
    <property type="entry name" value="P5-ATPase"/>
    <property type="match status" value="1"/>
</dbReference>
<dbReference type="InterPro" id="IPR018303">
    <property type="entry name" value="ATPase_P-typ_P_site"/>
</dbReference>
<dbReference type="PANTHER" id="PTHR45630:SF4">
    <property type="entry name" value="CATION-TRANSPORTING ATPASE 13A5-RELATED"/>
    <property type="match status" value="1"/>
</dbReference>
<dbReference type="InterPro" id="IPR036412">
    <property type="entry name" value="HAD-like_sf"/>
</dbReference>
<feature type="transmembrane region" description="Helical" evidence="11">
    <location>
        <begin position="909"/>
        <end position="931"/>
    </location>
</feature>
<dbReference type="Gene3D" id="3.40.50.1000">
    <property type="entry name" value="HAD superfamily/HAD-like"/>
    <property type="match status" value="1"/>
</dbReference>
<evidence type="ECO:0000256" key="9">
    <source>
        <dbReference type="ARBA" id="ARBA00022989"/>
    </source>
</evidence>
<evidence type="ECO:0000256" key="6">
    <source>
        <dbReference type="ARBA" id="ARBA00022840"/>
    </source>
</evidence>
<evidence type="ECO:0000313" key="14">
    <source>
        <dbReference type="Ensembl" id="ENSVKKP00000012297.1"/>
    </source>
</evidence>
<dbReference type="PRINTS" id="PR00119">
    <property type="entry name" value="CATATPASE"/>
</dbReference>
<keyword evidence="4 11" id="KW-0479">Metal-binding</keyword>
<comment type="subcellular location">
    <subcellularLocation>
        <location evidence="1 11">Membrane</location>
        <topology evidence="1 11">Multi-pass membrane protein</topology>
    </subcellularLocation>
</comment>
<dbReference type="Ensembl" id="ENSVKKT00000012591.1">
    <property type="protein sequence ID" value="ENSVKKP00000012297.1"/>
    <property type="gene ID" value="ENSVKKG00000008535.1"/>
</dbReference>
<dbReference type="GO" id="GO:0019829">
    <property type="term" value="F:ATPase-coupled monoatomic cation transmembrane transporter activity"/>
    <property type="evidence" value="ECO:0007669"/>
    <property type="project" value="UniProtKB-UniRule"/>
</dbReference>
<dbReference type="AlphaFoldDB" id="A0A8D2JDC7"/>
<dbReference type="SUPFAM" id="SSF81665">
    <property type="entry name" value="Calcium ATPase, transmembrane domain M"/>
    <property type="match status" value="1"/>
</dbReference>
<dbReference type="InterPro" id="IPR006544">
    <property type="entry name" value="P-type_TPase_V"/>
</dbReference>
<keyword evidence="6 11" id="KW-0067">ATP-binding</keyword>
<evidence type="ECO:0000256" key="4">
    <source>
        <dbReference type="ARBA" id="ARBA00022723"/>
    </source>
</evidence>
<reference evidence="14" key="2">
    <citation type="submission" date="2025-09" db="UniProtKB">
        <authorList>
            <consortium name="Ensembl"/>
        </authorList>
    </citation>
    <scope>IDENTIFICATION</scope>
</reference>
<dbReference type="SUPFAM" id="SSF56784">
    <property type="entry name" value="HAD-like"/>
    <property type="match status" value="1"/>
</dbReference>
<dbReference type="SUPFAM" id="SSF81653">
    <property type="entry name" value="Calcium ATPase, transduction domain A"/>
    <property type="match status" value="1"/>
</dbReference>
<evidence type="ECO:0000256" key="8">
    <source>
        <dbReference type="ARBA" id="ARBA00022967"/>
    </source>
</evidence>
<feature type="transmembrane region" description="Helical" evidence="11">
    <location>
        <begin position="370"/>
        <end position="395"/>
    </location>
</feature>
<dbReference type="InterPro" id="IPR023299">
    <property type="entry name" value="ATPase_P-typ_cyto_dom_N"/>
</dbReference>
<keyword evidence="9 11" id="KW-1133">Transmembrane helix</keyword>
<dbReference type="GO" id="GO:0006874">
    <property type="term" value="P:intracellular calcium ion homeostasis"/>
    <property type="evidence" value="ECO:0007669"/>
    <property type="project" value="TreeGrafter"/>
</dbReference>
<dbReference type="GO" id="GO:0140358">
    <property type="term" value="F:P-type transmembrane transporter activity"/>
    <property type="evidence" value="ECO:0007669"/>
    <property type="project" value="InterPro"/>
</dbReference>
<comment type="caution">
    <text evidence="11">Lacks conserved residue(s) required for the propagation of feature annotation.</text>
</comment>
<evidence type="ECO:0000259" key="12">
    <source>
        <dbReference type="Pfam" id="PF00122"/>
    </source>
</evidence>
<evidence type="ECO:0000256" key="2">
    <source>
        <dbReference type="ARBA" id="ARBA00006000"/>
    </source>
</evidence>
<feature type="transmembrane region" description="Helical" evidence="11">
    <location>
        <begin position="975"/>
        <end position="993"/>
    </location>
</feature>
<feature type="transmembrane region" description="Helical" evidence="11">
    <location>
        <begin position="1005"/>
        <end position="1025"/>
    </location>
</feature>
<evidence type="ECO:0000313" key="15">
    <source>
        <dbReference type="Proteomes" id="UP000694545"/>
    </source>
</evidence>
<dbReference type="NCBIfam" id="TIGR01494">
    <property type="entry name" value="ATPase_P-type"/>
    <property type="match status" value="1"/>
</dbReference>
<dbReference type="InterPro" id="IPR023214">
    <property type="entry name" value="HAD_sf"/>
</dbReference>
<dbReference type="SFLD" id="SFLDF00027">
    <property type="entry name" value="p-type_atpase"/>
    <property type="match status" value="1"/>
</dbReference>
<dbReference type="InterPro" id="IPR008250">
    <property type="entry name" value="ATPase_P-typ_transduc_dom_A_sf"/>
</dbReference>
<feature type="transmembrane region" description="Helical" evidence="11">
    <location>
        <begin position="202"/>
        <end position="221"/>
    </location>
</feature>
<keyword evidence="3 11" id="KW-0812">Transmembrane</keyword>
<dbReference type="Gene3D" id="3.40.1110.10">
    <property type="entry name" value="Calcium-transporting ATPase, cytoplasmic domain N"/>
    <property type="match status" value="1"/>
</dbReference>
<dbReference type="InterPro" id="IPR023298">
    <property type="entry name" value="ATPase_P-typ_TM_dom_sf"/>
</dbReference>
<dbReference type="GO" id="GO:0015203">
    <property type="term" value="F:polyamine transmembrane transporter activity"/>
    <property type="evidence" value="ECO:0007669"/>
    <property type="project" value="TreeGrafter"/>
</dbReference>
<dbReference type="NCBIfam" id="TIGR01657">
    <property type="entry name" value="P-ATPase-V"/>
    <property type="match status" value="1"/>
</dbReference>